<dbReference type="GO" id="GO:0042834">
    <property type="term" value="F:peptidoglycan binding"/>
    <property type="evidence" value="ECO:0007669"/>
    <property type="project" value="InterPro"/>
</dbReference>
<dbReference type="EMBL" id="CP061813">
    <property type="protein sequence ID" value="QOD60752.1"/>
    <property type="molecule type" value="Genomic_DNA"/>
</dbReference>
<dbReference type="RefSeq" id="WP_088354193.1">
    <property type="nucleotide sequence ID" value="NZ_CP061813.1"/>
</dbReference>
<dbReference type="Proteomes" id="UP000516764">
    <property type="component" value="Chromosome"/>
</dbReference>
<keyword evidence="3" id="KW-1185">Reference proteome</keyword>
<evidence type="ECO:0000313" key="3">
    <source>
        <dbReference type="Proteomes" id="UP000516764"/>
    </source>
</evidence>
<dbReference type="AlphaFoldDB" id="A0A7L8AFJ3"/>
<accession>A0A7L8AFJ3</accession>
<dbReference type="Pfam" id="PF05036">
    <property type="entry name" value="SPOR"/>
    <property type="match status" value="1"/>
</dbReference>
<evidence type="ECO:0000259" key="1">
    <source>
        <dbReference type="Pfam" id="PF05036"/>
    </source>
</evidence>
<proteinExistence type="predicted"/>
<dbReference type="OrthoDB" id="1202222at2"/>
<name>A0A7L8AFJ3_9FLAO</name>
<dbReference type="InterPro" id="IPR007730">
    <property type="entry name" value="SPOR-like_dom"/>
</dbReference>
<organism evidence="2 3">
    <name type="scientific">Polaribacter haliotis</name>
    <dbReference type="NCBI Taxonomy" id="1888915"/>
    <lineage>
        <taxon>Bacteria</taxon>
        <taxon>Pseudomonadati</taxon>
        <taxon>Bacteroidota</taxon>
        <taxon>Flavobacteriia</taxon>
        <taxon>Flavobacteriales</taxon>
        <taxon>Flavobacteriaceae</taxon>
    </lineage>
</organism>
<evidence type="ECO:0000313" key="2">
    <source>
        <dbReference type="EMBL" id="QOD60752.1"/>
    </source>
</evidence>
<dbReference type="PROSITE" id="PS51257">
    <property type="entry name" value="PROKAR_LIPOPROTEIN"/>
    <property type="match status" value="1"/>
</dbReference>
<reference evidence="2 3" key="1">
    <citation type="journal article" date="2016" name="Int. J. Syst. Evol. Microbiol.">
        <title>Polaribacter haliotis sp. nov., isolated from the gut of abalone Haliotis discus hannai.</title>
        <authorList>
            <person name="Kim Y.O."/>
            <person name="Park I.S."/>
            <person name="Park S."/>
            <person name="Nam B.H."/>
            <person name="Park J.M."/>
            <person name="Kim D.G."/>
            <person name="Yoon J.H."/>
        </authorList>
    </citation>
    <scope>NUCLEOTIDE SEQUENCE [LARGE SCALE GENOMIC DNA]</scope>
    <source>
        <strain evidence="2 3">KCTC 52418</strain>
    </source>
</reference>
<feature type="domain" description="SPOR" evidence="1">
    <location>
        <begin position="54"/>
        <end position="112"/>
    </location>
</feature>
<sequence length="129" mass="14751">MKKLIILFSITLLLFSCGDKEVKKEKQEEIVAPVSTDPTVRDEVVEEQEPSLVFTVQIAALRNPNNQLANSEGVNTFEENSLTKYRIGAFETYEEARSQRNQLRYKYKGAFVQALENNLPINIKEALKK</sequence>
<gene>
    <name evidence="2" type="ORF">H9I45_15645</name>
</gene>
<protein>
    <submittedName>
        <fullName evidence="2">SPOR domain-containing protein</fullName>
    </submittedName>
</protein>
<dbReference type="KEGG" id="phal:H9I45_15645"/>